<dbReference type="PANTHER" id="PTHR35524">
    <property type="entry name" value="ALPHA-ACETOLACTATE DECARBOXYLASE"/>
    <property type="match status" value="1"/>
</dbReference>
<dbReference type="EC" id="4.1.1.5" evidence="4 9"/>
<evidence type="ECO:0000313" key="10">
    <source>
        <dbReference type="EMBL" id="SKA96466.1"/>
    </source>
</evidence>
<dbReference type="RefSeq" id="WP_078718272.1">
    <property type="nucleotide sequence ID" value="NZ_FUYC01000026.1"/>
</dbReference>
<dbReference type="PANTHER" id="PTHR35524:SF1">
    <property type="entry name" value="ALPHA-ACETOLACTATE DECARBOXYLASE"/>
    <property type="match status" value="1"/>
</dbReference>
<evidence type="ECO:0000256" key="3">
    <source>
        <dbReference type="ARBA" id="ARBA00007106"/>
    </source>
</evidence>
<dbReference type="UniPathway" id="UPA00626">
    <property type="reaction ID" value="UER00678"/>
</dbReference>
<dbReference type="Gene3D" id="3.30.1330.80">
    <property type="entry name" value="Hypothetical protein, similar to alpha- acetolactate decarboxylase, domain 2"/>
    <property type="match status" value="2"/>
</dbReference>
<evidence type="ECO:0000256" key="4">
    <source>
        <dbReference type="ARBA" id="ARBA00013204"/>
    </source>
</evidence>
<dbReference type="OrthoDB" id="8612680at2"/>
<comment type="similarity">
    <text evidence="3 9">Belongs to the alpha-acetolactate decarboxylase family.</text>
</comment>
<keyword evidence="7 9" id="KW-0005">Acetoin biosynthesis</keyword>
<comment type="catalytic activity">
    <reaction evidence="1 9">
        <text>(2S)-2-acetolactate + H(+) = (R)-acetoin + CO2</text>
        <dbReference type="Rhea" id="RHEA:21580"/>
        <dbReference type="ChEBI" id="CHEBI:15378"/>
        <dbReference type="ChEBI" id="CHEBI:15686"/>
        <dbReference type="ChEBI" id="CHEBI:16526"/>
        <dbReference type="ChEBI" id="CHEBI:58476"/>
        <dbReference type="EC" id="4.1.1.5"/>
    </reaction>
</comment>
<dbReference type="GO" id="GO:0045151">
    <property type="term" value="P:acetoin biosynthetic process"/>
    <property type="evidence" value="ECO:0007669"/>
    <property type="project" value="UniProtKB-UniRule"/>
</dbReference>
<protein>
    <recommendedName>
        <fullName evidence="5 9">Alpha-acetolactate decarboxylase</fullName>
        <ecNumber evidence="4 9">4.1.1.5</ecNumber>
    </recommendedName>
</protein>
<evidence type="ECO:0000256" key="6">
    <source>
        <dbReference type="ARBA" id="ARBA00022793"/>
    </source>
</evidence>
<dbReference type="STRING" id="1121449.SAMN02745704_02730"/>
<dbReference type="SUPFAM" id="SSF117856">
    <property type="entry name" value="AF0104/ALDC/Ptd012-like"/>
    <property type="match status" value="1"/>
</dbReference>
<dbReference type="NCBIfam" id="TIGR01252">
    <property type="entry name" value="acetolac_decarb"/>
    <property type="match status" value="1"/>
</dbReference>
<dbReference type="Pfam" id="PF03306">
    <property type="entry name" value="AAL_decarboxy"/>
    <property type="match status" value="1"/>
</dbReference>
<dbReference type="CDD" id="cd17299">
    <property type="entry name" value="acetolactate_decarboxylase"/>
    <property type="match status" value="1"/>
</dbReference>
<comment type="pathway">
    <text evidence="2 9">Polyol metabolism; (R,R)-butane-2,3-diol biosynthesis; (R,R)-butane-2,3-diol from pyruvate: step 2/3.</text>
</comment>
<accession>A0A1T4Y400</accession>
<sequence>MPCPCSRSGFLPSLFMAVLILGAGLCVPAQALSAHRLDTDPAKDVLYQISTIAKLKAGYYDSEQTVTDLLERGDFGIGTFQGLDGEMFVRNGQVWQIPVTGTPKRIRGGLGVPFAQVTYFEPDLEFTFKYVADYDDFKKRLLDELPGPDMLYAVHVSGTFQYVQARSVPASQQPFPSLAEVIERQAVFPLHNRSGHMVGWHTPHYMTGVGAPGLHLHFLDDMESAGGHVLDFSAAEVTIQLDVTPVMEIRLPKNTAF</sequence>
<keyword evidence="6 9" id="KW-0210">Decarboxylase</keyword>
<dbReference type="InterPro" id="IPR005128">
    <property type="entry name" value="Acetolactate_a_deCO2ase"/>
</dbReference>
<dbReference type="GO" id="GO:0047605">
    <property type="term" value="F:acetolactate decarboxylase activity"/>
    <property type="evidence" value="ECO:0007669"/>
    <property type="project" value="UniProtKB-UniRule"/>
</dbReference>
<dbReference type="PIRSF" id="PIRSF001332">
    <property type="entry name" value="Acetolac_decarb"/>
    <property type="match status" value="1"/>
</dbReference>
<evidence type="ECO:0000256" key="5">
    <source>
        <dbReference type="ARBA" id="ARBA00020164"/>
    </source>
</evidence>
<dbReference type="Proteomes" id="UP000190027">
    <property type="component" value="Unassembled WGS sequence"/>
</dbReference>
<evidence type="ECO:0000313" key="11">
    <source>
        <dbReference type="Proteomes" id="UP000190027"/>
    </source>
</evidence>
<evidence type="ECO:0000256" key="8">
    <source>
        <dbReference type="ARBA" id="ARBA00023239"/>
    </source>
</evidence>
<reference evidence="10 11" key="1">
    <citation type="submission" date="2017-02" db="EMBL/GenBank/DDBJ databases">
        <authorList>
            <person name="Peterson S.W."/>
        </authorList>
    </citation>
    <scope>NUCLEOTIDE SEQUENCE [LARGE SCALE GENOMIC DNA]</scope>
    <source>
        <strain evidence="10 11">DSM 16080</strain>
    </source>
</reference>
<evidence type="ECO:0000256" key="2">
    <source>
        <dbReference type="ARBA" id="ARBA00005170"/>
    </source>
</evidence>
<dbReference type="AlphaFoldDB" id="A0A1T4Y400"/>
<proteinExistence type="inferred from homology"/>
<evidence type="ECO:0000256" key="9">
    <source>
        <dbReference type="PIRNR" id="PIRNR001332"/>
    </source>
</evidence>
<keyword evidence="11" id="KW-1185">Reference proteome</keyword>
<dbReference type="EMBL" id="FUYC01000026">
    <property type="protein sequence ID" value="SKA96466.1"/>
    <property type="molecule type" value="Genomic_DNA"/>
</dbReference>
<name>A0A1T4Y400_9BACT</name>
<evidence type="ECO:0000256" key="1">
    <source>
        <dbReference type="ARBA" id="ARBA00001784"/>
    </source>
</evidence>
<evidence type="ECO:0000256" key="7">
    <source>
        <dbReference type="ARBA" id="ARBA00023061"/>
    </source>
</evidence>
<keyword evidence="8 9" id="KW-0456">Lyase</keyword>
<gene>
    <name evidence="10" type="ORF">SAMN02745704_02730</name>
</gene>
<organism evidence="10 11">
    <name type="scientific">Paucidesulfovibrio gracilis DSM 16080</name>
    <dbReference type="NCBI Taxonomy" id="1121449"/>
    <lineage>
        <taxon>Bacteria</taxon>
        <taxon>Pseudomonadati</taxon>
        <taxon>Thermodesulfobacteriota</taxon>
        <taxon>Desulfovibrionia</taxon>
        <taxon>Desulfovibrionales</taxon>
        <taxon>Desulfovibrionaceae</taxon>
        <taxon>Paucidesulfovibrio</taxon>
    </lineage>
</organism>